<accession>A0A445IXY0</accession>
<feature type="region of interest" description="Disordered" evidence="1">
    <location>
        <begin position="57"/>
        <end position="77"/>
    </location>
</feature>
<dbReference type="EMBL" id="QZWG01000009">
    <property type="protein sequence ID" value="RZB91031.1"/>
    <property type="molecule type" value="Genomic_DNA"/>
</dbReference>
<organism evidence="2 3">
    <name type="scientific">Glycine soja</name>
    <name type="common">Wild soybean</name>
    <dbReference type="NCBI Taxonomy" id="3848"/>
    <lineage>
        <taxon>Eukaryota</taxon>
        <taxon>Viridiplantae</taxon>
        <taxon>Streptophyta</taxon>
        <taxon>Embryophyta</taxon>
        <taxon>Tracheophyta</taxon>
        <taxon>Spermatophyta</taxon>
        <taxon>Magnoliopsida</taxon>
        <taxon>eudicotyledons</taxon>
        <taxon>Gunneridae</taxon>
        <taxon>Pentapetalae</taxon>
        <taxon>rosids</taxon>
        <taxon>fabids</taxon>
        <taxon>Fabales</taxon>
        <taxon>Fabaceae</taxon>
        <taxon>Papilionoideae</taxon>
        <taxon>50 kb inversion clade</taxon>
        <taxon>NPAAA clade</taxon>
        <taxon>indigoferoid/millettioid clade</taxon>
        <taxon>Phaseoleae</taxon>
        <taxon>Glycine</taxon>
        <taxon>Glycine subgen. Soja</taxon>
    </lineage>
</organism>
<evidence type="ECO:0000256" key="1">
    <source>
        <dbReference type="SAM" id="MobiDB-lite"/>
    </source>
</evidence>
<keyword evidence="3" id="KW-1185">Reference proteome</keyword>
<gene>
    <name evidence="2" type="ORF">D0Y65_023431</name>
</gene>
<reference evidence="2 3" key="1">
    <citation type="submission" date="2018-09" db="EMBL/GenBank/DDBJ databases">
        <title>A high-quality reference genome of wild soybean provides a powerful tool to mine soybean genomes.</title>
        <authorList>
            <person name="Xie M."/>
            <person name="Chung C.Y.L."/>
            <person name="Li M.-W."/>
            <person name="Wong F.-L."/>
            <person name="Chan T.-F."/>
            <person name="Lam H.-M."/>
        </authorList>
    </citation>
    <scope>NUCLEOTIDE SEQUENCE [LARGE SCALE GENOMIC DNA]</scope>
    <source>
        <strain evidence="3">cv. W05</strain>
        <tissue evidence="2">Hypocotyl of etiolated seedlings</tissue>
    </source>
</reference>
<proteinExistence type="predicted"/>
<name>A0A445IXY0_GLYSO</name>
<dbReference type="SMR" id="A0A445IXY0"/>
<protein>
    <submittedName>
        <fullName evidence="2">Uncharacterized protein</fullName>
    </submittedName>
</protein>
<sequence length="89" mass="9830">MSSTVGLLESGYASLTFFCIIHTNKERSSFVASSLLSFTTSFCEAWSFGGLGGMEARGGEGKVAEGEEDLRRRENERERLKITTHLSNF</sequence>
<dbReference type="AlphaFoldDB" id="A0A445IXY0"/>
<comment type="caution">
    <text evidence="2">The sequence shown here is derived from an EMBL/GenBank/DDBJ whole genome shotgun (WGS) entry which is preliminary data.</text>
</comment>
<evidence type="ECO:0000313" key="2">
    <source>
        <dbReference type="EMBL" id="RZB91031.1"/>
    </source>
</evidence>
<evidence type="ECO:0000313" key="3">
    <source>
        <dbReference type="Proteomes" id="UP000289340"/>
    </source>
</evidence>
<dbReference type="Proteomes" id="UP000289340">
    <property type="component" value="Chromosome 9"/>
</dbReference>